<proteinExistence type="predicted"/>
<dbReference type="EMBL" id="MN740751">
    <property type="protein sequence ID" value="QHU10221.1"/>
    <property type="molecule type" value="Genomic_DNA"/>
</dbReference>
<dbReference type="AlphaFoldDB" id="A0A6C0JZ96"/>
<name>A0A6C0JZ96_9ZZZZ</name>
<evidence type="ECO:0000313" key="1">
    <source>
        <dbReference type="EMBL" id="QHU10221.1"/>
    </source>
</evidence>
<protein>
    <submittedName>
        <fullName evidence="1">Uncharacterized protein</fullName>
    </submittedName>
</protein>
<reference evidence="1" key="1">
    <citation type="journal article" date="2020" name="Nature">
        <title>Giant virus diversity and host interactions through global metagenomics.</title>
        <authorList>
            <person name="Schulz F."/>
            <person name="Roux S."/>
            <person name="Paez-Espino D."/>
            <person name="Jungbluth S."/>
            <person name="Walsh D.A."/>
            <person name="Denef V.J."/>
            <person name="McMahon K.D."/>
            <person name="Konstantinidis K.T."/>
            <person name="Eloe-Fadrosh E.A."/>
            <person name="Kyrpides N.C."/>
            <person name="Woyke T."/>
        </authorList>
    </citation>
    <scope>NUCLEOTIDE SEQUENCE</scope>
    <source>
        <strain evidence="1">GVMAG-S-1101164-67</strain>
    </source>
</reference>
<sequence>MQTRSQSKLYHSKLVSSKPSIISTITAPVTRSSPKTISYQCSSPVTRSQTKQMSAINFDESSAAWLTNKNKLANGMYSYKNSAFGNCHTDDVTSDFAGITTRSGKVLSA</sequence>
<organism evidence="1">
    <name type="scientific">viral metagenome</name>
    <dbReference type="NCBI Taxonomy" id="1070528"/>
    <lineage>
        <taxon>unclassified sequences</taxon>
        <taxon>metagenomes</taxon>
        <taxon>organismal metagenomes</taxon>
    </lineage>
</organism>
<accession>A0A6C0JZ96</accession>